<feature type="region of interest" description="Disordered" evidence="1">
    <location>
        <begin position="211"/>
        <end position="242"/>
    </location>
</feature>
<reference evidence="2" key="1">
    <citation type="journal article" date="2020" name="Stud. Mycol.">
        <title>101 Dothideomycetes genomes: a test case for predicting lifestyles and emergence of pathogens.</title>
        <authorList>
            <person name="Haridas S."/>
            <person name="Albert R."/>
            <person name="Binder M."/>
            <person name="Bloem J."/>
            <person name="Labutti K."/>
            <person name="Salamov A."/>
            <person name="Andreopoulos B."/>
            <person name="Baker S."/>
            <person name="Barry K."/>
            <person name="Bills G."/>
            <person name="Bluhm B."/>
            <person name="Cannon C."/>
            <person name="Castanera R."/>
            <person name="Culley D."/>
            <person name="Daum C."/>
            <person name="Ezra D."/>
            <person name="Gonzalez J."/>
            <person name="Henrissat B."/>
            <person name="Kuo A."/>
            <person name="Liang C."/>
            <person name="Lipzen A."/>
            <person name="Lutzoni F."/>
            <person name="Magnuson J."/>
            <person name="Mondo S."/>
            <person name="Nolan M."/>
            <person name="Ohm R."/>
            <person name="Pangilinan J."/>
            <person name="Park H.-J."/>
            <person name="Ramirez L."/>
            <person name="Alfaro M."/>
            <person name="Sun H."/>
            <person name="Tritt A."/>
            <person name="Yoshinaga Y."/>
            <person name="Zwiers L.-H."/>
            <person name="Turgeon B."/>
            <person name="Goodwin S."/>
            <person name="Spatafora J."/>
            <person name="Crous P."/>
            <person name="Grigoriev I."/>
        </authorList>
    </citation>
    <scope>NUCLEOTIDE SEQUENCE</scope>
    <source>
        <strain evidence="2">CBS 690.94</strain>
    </source>
</reference>
<comment type="caution">
    <text evidence="2">The sequence shown here is derived from an EMBL/GenBank/DDBJ whole genome shotgun (WGS) entry which is preliminary data.</text>
</comment>
<sequence>MLAVATHILLYKDMVRSTTLRYASLPPLRPKRPAKEAPPLTPAPPFCVMETEDESSPCTATGLGISSSPPAVAPTSNSEINPSLPGTAWPSEVASRTTTSWLLPPHNDQSSAIAMLLKTEIEAHKISKEMLHATEQKRLDAVHYCRHLEVAKHRLEKDVYNWIAAYNALAVAFCQRSAEYNRMAVGNAAQGVNIISQATDQLPHHENSLFQEQGEDQIDVPLANAKEEDERGEDQYVGSEDT</sequence>
<evidence type="ECO:0000313" key="2">
    <source>
        <dbReference type="EMBL" id="KAF2439139.1"/>
    </source>
</evidence>
<protein>
    <submittedName>
        <fullName evidence="2">Uncharacterized protein</fullName>
    </submittedName>
</protein>
<name>A0A9P4P9R2_9PLEO</name>
<dbReference type="AlphaFoldDB" id="A0A9P4P9R2"/>
<feature type="compositionally biased region" description="Polar residues" evidence="1">
    <location>
        <begin position="68"/>
        <end position="81"/>
    </location>
</feature>
<dbReference type="Proteomes" id="UP000799764">
    <property type="component" value="Unassembled WGS sequence"/>
</dbReference>
<keyword evidence="3" id="KW-1185">Reference proteome</keyword>
<gene>
    <name evidence="2" type="ORF">P171DRAFT_132114</name>
</gene>
<dbReference type="OrthoDB" id="3792715at2759"/>
<organism evidence="2 3">
    <name type="scientific">Karstenula rhodostoma CBS 690.94</name>
    <dbReference type="NCBI Taxonomy" id="1392251"/>
    <lineage>
        <taxon>Eukaryota</taxon>
        <taxon>Fungi</taxon>
        <taxon>Dikarya</taxon>
        <taxon>Ascomycota</taxon>
        <taxon>Pezizomycotina</taxon>
        <taxon>Dothideomycetes</taxon>
        <taxon>Pleosporomycetidae</taxon>
        <taxon>Pleosporales</taxon>
        <taxon>Massarineae</taxon>
        <taxon>Didymosphaeriaceae</taxon>
        <taxon>Karstenula</taxon>
    </lineage>
</organism>
<proteinExistence type="predicted"/>
<dbReference type="EMBL" id="MU001510">
    <property type="protein sequence ID" value="KAF2439139.1"/>
    <property type="molecule type" value="Genomic_DNA"/>
</dbReference>
<evidence type="ECO:0000256" key="1">
    <source>
        <dbReference type="SAM" id="MobiDB-lite"/>
    </source>
</evidence>
<evidence type="ECO:0000313" key="3">
    <source>
        <dbReference type="Proteomes" id="UP000799764"/>
    </source>
</evidence>
<feature type="region of interest" description="Disordered" evidence="1">
    <location>
        <begin position="68"/>
        <end position="89"/>
    </location>
</feature>
<accession>A0A9P4P9R2</accession>